<protein>
    <recommendedName>
        <fullName evidence="2">Protein kinase domain-containing protein</fullName>
    </recommendedName>
</protein>
<dbReference type="Pfam" id="PF00069">
    <property type="entry name" value="Pkinase"/>
    <property type="match status" value="1"/>
</dbReference>
<evidence type="ECO:0000313" key="4">
    <source>
        <dbReference type="Proteomes" id="UP000016935"/>
    </source>
</evidence>
<dbReference type="PROSITE" id="PS50088">
    <property type="entry name" value="ANK_REPEAT"/>
    <property type="match status" value="5"/>
</dbReference>
<reference evidence="3 4" key="2">
    <citation type="journal article" date="2013" name="PLoS Genet.">
        <title>Comparative genome structure, secondary metabolite, and effector coding capacity across Cochliobolus pathogens.</title>
        <authorList>
            <person name="Condon B.J."/>
            <person name="Leng Y."/>
            <person name="Wu D."/>
            <person name="Bushley K.E."/>
            <person name="Ohm R.A."/>
            <person name="Otillar R."/>
            <person name="Martin J."/>
            <person name="Schackwitz W."/>
            <person name="Grimwood J."/>
            <person name="MohdZainudin N."/>
            <person name="Xue C."/>
            <person name="Wang R."/>
            <person name="Manning V.A."/>
            <person name="Dhillon B."/>
            <person name="Tu Z.J."/>
            <person name="Steffenson B.J."/>
            <person name="Salamov A."/>
            <person name="Sun H."/>
            <person name="Lowry S."/>
            <person name="LaButti K."/>
            <person name="Han J."/>
            <person name="Copeland A."/>
            <person name="Lindquist E."/>
            <person name="Barry K."/>
            <person name="Schmutz J."/>
            <person name="Baker S.E."/>
            <person name="Ciuffetti L.M."/>
            <person name="Grigoriev I.V."/>
            <person name="Zhong S."/>
            <person name="Turgeon B.G."/>
        </authorList>
    </citation>
    <scope>NUCLEOTIDE SEQUENCE [LARGE SCALE GENOMIC DNA]</scope>
    <source>
        <strain evidence="4">28A</strain>
    </source>
</reference>
<dbReference type="Pfam" id="PF00023">
    <property type="entry name" value="Ank"/>
    <property type="match status" value="2"/>
</dbReference>
<feature type="repeat" description="ANK" evidence="1">
    <location>
        <begin position="568"/>
        <end position="596"/>
    </location>
</feature>
<dbReference type="OrthoDB" id="3918771at2759"/>
<dbReference type="InterPro" id="IPR036770">
    <property type="entry name" value="Ankyrin_rpt-contain_sf"/>
</dbReference>
<name>R0IVL0_EXST2</name>
<feature type="domain" description="Protein kinase" evidence="2">
    <location>
        <begin position="50"/>
        <end position="370"/>
    </location>
</feature>
<dbReference type="Pfam" id="PF13637">
    <property type="entry name" value="Ank_4"/>
    <property type="match status" value="1"/>
</dbReference>
<dbReference type="HOGENOM" id="CLU_003888_0_0_1"/>
<dbReference type="Gene3D" id="1.10.510.10">
    <property type="entry name" value="Transferase(Phosphotransferase) domain 1"/>
    <property type="match status" value="1"/>
</dbReference>
<gene>
    <name evidence="3" type="ORF">SETTUDRAFT_38143</name>
</gene>
<dbReference type="InterPro" id="IPR008271">
    <property type="entry name" value="Ser/Thr_kinase_AS"/>
</dbReference>
<evidence type="ECO:0000313" key="3">
    <source>
        <dbReference type="EMBL" id="EOA88825.1"/>
    </source>
</evidence>
<sequence>MDSRTALWSFFRSSENNVIEADGDNDTEWETSVGMLTGLFQGGLPYVQELAVCDFLGEGTSFSVYNCESIGRHGRSLAIKMPKHRGQQNQKGVATTTLREIQIMAYEPLRDSAPIVEVQAYIWFPFDRVPSLILENAFYGTLDNFISRFISHQPDGWTLRHRLCQDIARGLEALHSEGIVHGDVKPQNILVKNSSSIENDRESVVTARLTDFGSSSFCSENNGYESYVGTPLFSSPEVLVNLYGDSASETLEREDWPKCDVWSFGLTACCIISSRVNYFQDEWLSAEFSDPPRRIPFLLSQSPSYLTEKACELIEAGMAEEATPRISEDLRTIFLELVKGCLESDRHKRYSMRTASKLLDIRKDFHHPIANFEPSFSRSAQDQYLSWNIESLISVICPWPMKESVFDGLHSILQPVHDVDISYPHMFGKSVVEYCHSTPESDASHRLLNLSECYAYGYGVSFAPELASEPFSQLRDSALKELIVSRLRSATIYDPEPEMDTYSFSESIREYQVAAVAKRVQSVQGIRISSNTREFSPMDVHEAVEDGCASVPNTLEVLAIRGTYLQGPLHFAASTNNTRLAQTLLDRGYDVNSIDEEDRTALFEACSIGSVEMALLLLDNGAKASLTDDSITSPLHLLAFFPREEIPRIASRLLEAGGSVMARTRPNFCWGSPWYGVLLSGTPLHFAVGIRNFTAVETLLKLGADPNARCPWLSSLDLAASLCLPEICGLLIRYGASATKHWFSRSSPLHQLGLASYASIHAKWMIHGSGYIGAINSTIDLLLSHGALIDEEDEQAYANLQAYKISYTPLGLAAANPRTDVDLLGCLLEKTVSMRKPITVDVLFSAIHSAMNDHLNDTAFKMLYEHPKLPWADMPGHKIAQANGQTILHESAKKDALAVIKHILAHPDISIDVLNRMGNTALHIACEWASDECVQLLVQNGADVNMPRREAVLDTDCLYYNPLGLLLKAKRGDLLAWMLDQGGDPWLGSTNDNPAPTLLHLATQKPILEHMEALMSLPQEEAFLVFLLEGPQSDIWYRAFEHQPSLLNAVSPQLGTALHVAAMSGAPKAVEALLDLGADRNIKDNEGRTALDCLTEFYRRTREDYLIVSPNIHDYVQEMMTLLFDSHSA</sequence>
<keyword evidence="4" id="KW-1185">Reference proteome</keyword>
<dbReference type="PROSITE" id="PS00108">
    <property type="entry name" value="PROTEIN_KINASE_ST"/>
    <property type="match status" value="1"/>
</dbReference>
<accession>R0IVL0</accession>
<dbReference type="SMART" id="SM00248">
    <property type="entry name" value="ANK"/>
    <property type="match status" value="8"/>
</dbReference>
<evidence type="ECO:0000256" key="1">
    <source>
        <dbReference type="PROSITE-ProRule" id="PRU00023"/>
    </source>
</evidence>
<keyword evidence="1" id="KW-0040">ANK repeat</keyword>
<dbReference type="InterPro" id="IPR011009">
    <property type="entry name" value="Kinase-like_dom_sf"/>
</dbReference>
<evidence type="ECO:0000259" key="2">
    <source>
        <dbReference type="PROSITE" id="PS50011"/>
    </source>
</evidence>
<dbReference type="InterPro" id="IPR002110">
    <property type="entry name" value="Ankyrin_rpt"/>
</dbReference>
<proteinExistence type="predicted"/>
<dbReference type="PROSITE" id="PS50297">
    <property type="entry name" value="ANK_REP_REGION"/>
    <property type="match status" value="4"/>
</dbReference>
<dbReference type="SMART" id="SM00220">
    <property type="entry name" value="S_TKc"/>
    <property type="match status" value="1"/>
</dbReference>
<dbReference type="PANTHER" id="PTHR24118:SF100">
    <property type="entry name" value="FYVE-TYPE DOMAIN-CONTAINING PROTEIN"/>
    <property type="match status" value="1"/>
</dbReference>
<dbReference type="AlphaFoldDB" id="R0IVL0"/>
<dbReference type="Pfam" id="PF12796">
    <property type="entry name" value="Ank_2"/>
    <property type="match status" value="1"/>
</dbReference>
<feature type="repeat" description="ANK" evidence="1">
    <location>
        <begin position="597"/>
        <end position="629"/>
    </location>
</feature>
<dbReference type="InterPro" id="IPR000719">
    <property type="entry name" value="Prot_kinase_dom"/>
</dbReference>
<dbReference type="SUPFAM" id="SSF56112">
    <property type="entry name" value="Protein kinase-like (PK-like)"/>
    <property type="match status" value="1"/>
</dbReference>
<dbReference type="PANTHER" id="PTHR24118">
    <property type="entry name" value="POTE ANKYRIN DOMAIN"/>
    <property type="match status" value="1"/>
</dbReference>
<dbReference type="STRING" id="671987.R0IVL0"/>
<dbReference type="SUPFAM" id="SSF48403">
    <property type="entry name" value="Ankyrin repeat"/>
    <property type="match status" value="2"/>
</dbReference>
<dbReference type="EMBL" id="KB908526">
    <property type="protein sequence ID" value="EOA88825.1"/>
    <property type="molecule type" value="Genomic_DNA"/>
</dbReference>
<feature type="repeat" description="ANK" evidence="1">
    <location>
        <begin position="679"/>
        <end position="711"/>
    </location>
</feature>
<dbReference type="CDD" id="cd00180">
    <property type="entry name" value="PKc"/>
    <property type="match status" value="1"/>
</dbReference>
<feature type="repeat" description="ANK" evidence="1">
    <location>
        <begin position="1053"/>
        <end position="1085"/>
    </location>
</feature>
<dbReference type="Gene3D" id="1.25.40.20">
    <property type="entry name" value="Ankyrin repeat-containing domain"/>
    <property type="match status" value="3"/>
</dbReference>
<dbReference type="eggNOG" id="KOG0595">
    <property type="taxonomic scope" value="Eukaryota"/>
</dbReference>
<organism evidence="3 4">
    <name type="scientific">Exserohilum turcicum (strain 28A)</name>
    <name type="common">Northern leaf blight fungus</name>
    <name type="synonym">Setosphaeria turcica</name>
    <dbReference type="NCBI Taxonomy" id="671987"/>
    <lineage>
        <taxon>Eukaryota</taxon>
        <taxon>Fungi</taxon>
        <taxon>Dikarya</taxon>
        <taxon>Ascomycota</taxon>
        <taxon>Pezizomycotina</taxon>
        <taxon>Dothideomycetes</taxon>
        <taxon>Pleosporomycetidae</taxon>
        <taxon>Pleosporales</taxon>
        <taxon>Pleosporineae</taxon>
        <taxon>Pleosporaceae</taxon>
        <taxon>Exserohilum</taxon>
    </lineage>
</organism>
<feature type="repeat" description="ANK" evidence="1">
    <location>
        <begin position="917"/>
        <end position="949"/>
    </location>
</feature>
<dbReference type="GO" id="GO:0005524">
    <property type="term" value="F:ATP binding"/>
    <property type="evidence" value="ECO:0007669"/>
    <property type="project" value="InterPro"/>
</dbReference>
<dbReference type="eggNOG" id="KOG4177">
    <property type="taxonomic scope" value="Eukaryota"/>
</dbReference>
<dbReference type="Proteomes" id="UP000016935">
    <property type="component" value="Unassembled WGS sequence"/>
</dbReference>
<dbReference type="GO" id="GO:0004672">
    <property type="term" value="F:protein kinase activity"/>
    <property type="evidence" value="ECO:0007669"/>
    <property type="project" value="InterPro"/>
</dbReference>
<dbReference type="RefSeq" id="XP_008023327.1">
    <property type="nucleotide sequence ID" value="XM_008025136.1"/>
</dbReference>
<dbReference type="PROSITE" id="PS50011">
    <property type="entry name" value="PROTEIN_KINASE_DOM"/>
    <property type="match status" value="1"/>
</dbReference>
<reference evidence="3 4" key="1">
    <citation type="journal article" date="2012" name="PLoS Pathog.">
        <title>Diverse lifestyles and strategies of plant pathogenesis encoded in the genomes of eighteen Dothideomycetes fungi.</title>
        <authorList>
            <person name="Ohm R.A."/>
            <person name="Feau N."/>
            <person name="Henrissat B."/>
            <person name="Schoch C.L."/>
            <person name="Horwitz B.A."/>
            <person name="Barry K.W."/>
            <person name="Condon B.J."/>
            <person name="Copeland A.C."/>
            <person name="Dhillon B."/>
            <person name="Glaser F."/>
            <person name="Hesse C.N."/>
            <person name="Kosti I."/>
            <person name="LaButti K."/>
            <person name="Lindquist E.A."/>
            <person name="Lucas S."/>
            <person name="Salamov A.A."/>
            <person name="Bradshaw R.E."/>
            <person name="Ciuffetti L."/>
            <person name="Hamelin R.C."/>
            <person name="Kema G.H.J."/>
            <person name="Lawrence C."/>
            <person name="Scott J.A."/>
            <person name="Spatafora J.W."/>
            <person name="Turgeon B.G."/>
            <person name="de Wit P.J.G.M."/>
            <person name="Zhong S."/>
            <person name="Goodwin S.B."/>
            <person name="Grigoriev I.V."/>
        </authorList>
    </citation>
    <scope>NUCLEOTIDE SEQUENCE [LARGE SCALE GENOMIC DNA]</scope>
    <source>
        <strain evidence="4">28A</strain>
    </source>
</reference>
<dbReference type="GeneID" id="19404328"/>